<dbReference type="EMBL" id="AHAT01013682">
    <property type="status" value="NOT_ANNOTATED_CDS"/>
    <property type="molecule type" value="Genomic_DNA"/>
</dbReference>
<dbReference type="HOGENOM" id="CLU_008839_0_0_1"/>
<evidence type="ECO:0000313" key="4">
    <source>
        <dbReference type="Proteomes" id="UP000018468"/>
    </source>
</evidence>
<organism evidence="3 4">
    <name type="scientific">Lepisosteus oculatus</name>
    <name type="common">Spotted gar</name>
    <dbReference type="NCBI Taxonomy" id="7918"/>
    <lineage>
        <taxon>Eukaryota</taxon>
        <taxon>Metazoa</taxon>
        <taxon>Chordata</taxon>
        <taxon>Craniata</taxon>
        <taxon>Vertebrata</taxon>
        <taxon>Euteleostomi</taxon>
        <taxon>Actinopterygii</taxon>
        <taxon>Neopterygii</taxon>
        <taxon>Holostei</taxon>
        <taxon>Semionotiformes</taxon>
        <taxon>Lepisosteidae</taxon>
        <taxon>Lepisosteus</taxon>
    </lineage>
</organism>
<dbReference type="InterPro" id="IPR002035">
    <property type="entry name" value="VWF_A"/>
</dbReference>
<dbReference type="Gene3D" id="3.40.50.410">
    <property type="entry name" value="von Willebrand factor, type A domain"/>
    <property type="match status" value="2"/>
</dbReference>
<name>W5MNM0_LEPOC</name>
<dbReference type="PANTHER" id="PTHR46478">
    <property type="entry name" value="VON WILLEBRAND FACTOR A DOMAIN-CONTAINING PROTEIN 3A"/>
    <property type="match status" value="1"/>
</dbReference>
<dbReference type="STRING" id="7918.ENSLOCP00000009979"/>
<feature type="region of interest" description="Disordered" evidence="1">
    <location>
        <begin position="703"/>
        <end position="785"/>
    </location>
</feature>
<evidence type="ECO:0000259" key="2">
    <source>
        <dbReference type="Pfam" id="PF13768"/>
    </source>
</evidence>
<proteinExistence type="predicted"/>
<dbReference type="Bgee" id="ENSLOCG00000008216">
    <property type="expression patterns" value="Expressed in testis and 6 other cell types or tissues"/>
</dbReference>
<dbReference type="InterPro" id="IPR036465">
    <property type="entry name" value="vWFA_dom_sf"/>
</dbReference>
<dbReference type="InParanoid" id="W5MNM0"/>
<accession>W5MNM0</accession>
<dbReference type="GeneTree" id="ENSGT00940000159290"/>
<dbReference type="Proteomes" id="UP000018468">
    <property type="component" value="Linkage group LG13"/>
</dbReference>
<evidence type="ECO:0000256" key="1">
    <source>
        <dbReference type="SAM" id="MobiDB-lite"/>
    </source>
</evidence>
<feature type="domain" description="VWFA" evidence="2">
    <location>
        <begin position="488"/>
        <end position="620"/>
    </location>
</feature>
<evidence type="ECO:0000313" key="3">
    <source>
        <dbReference type="Ensembl" id="ENSLOCP00000009979.1"/>
    </source>
</evidence>
<dbReference type="eggNOG" id="ENOG502QTDG">
    <property type="taxonomic scope" value="Eukaryota"/>
</dbReference>
<feature type="domain" description="VWFA" evidence="2">
    <location>
        <begin position="936"/>
        <end position="1091"/>
    </location>
</feature>
<dbReference type="SUPFAM" id="SSF53300">
    <property type="entry name" value="vWA-like"/>
    <property type="match status" value="3"/>
</dbReference>
<sequence length="1148" mass="127377">QLSARSSEPSSDREPLKSRPSWQDSVLPHSEPDSGLLVTHVNQTLDLLRAQGRRAGASEGQASEEWLSNHSLESAGLTISHLLTQGKTVVAAGRGARSQMEFSASTIEAFESRLFEMIELYHRRMSWLMEGSRKVFGLVKGSRVGVLIDASDANCESGRLQEFQKHLLCLLDEQLCYKKQLYLLSFGTQESLLWDSPRDVNLRRLHQARQWVQQLGGSGGCNLLGAVKKALGREDLSSLLVVLGSCPDQPADVLLAYVKQCLLGRTLPVHAVAYDNGHPMTHMALKNLAEASGGRFHCYSSDRQGAIYSSSDIALLQRETQKAMDLLSKIKEMRQGLLGDTFVSVMQKISLEVAELPPSHFLPKPPNHCGPLSIERQNFLPKTSADWLKSNGLKAKKLSLYQVLAPNAYSLLEEFVPVLRKTVTSTLHEKAMVQFEWHDGTVKNVHVDPPLLYNYQRQLASAVLMLERRVEWLTTGSRQIWGNVCEQRVTVLVDVSLMNSLYLVHIQHSLRLLLEQQMADKESFNIITFGTEVQPWNNEMAAPTLENLQDAWKWVLGLKCTGSRNVLGALRRAVEADLQGSLDEPQGIYLFTSGVPDQERAAVCGYVSECCAGGALRLHVCLFSGGGAPLPACVPPRFATPPETADTLRDLAHSGQGRFHWFRETGIVESDDIAALLAETERAVNYSQKCALLVESLTQRAGRKQLAGAPEGQPQQRGRGGPRRPAPPTPATLSLSRMQAKEGSPDDSAFSQKALTWRPTSAKAGVPPAEPGKSRTLVDTEAKQKKRSKVSQSVFYTEDGNSVGMVFKKYPKSKSVRKYIPFVSLPKEEEICSTKQWLRRFGIRKLKLDLHQLVSGPDCTHQKKLVPAVQKRVSAKYCAIFPSVQVNGIVRHLQFTARELEEYSAQLERVLRRYVQRMQWLLAGSRRLFGAVLEGRVCILVDTSGSMEPCLPEVKQELASLIWEQLHRGGVSFALLGFSDRVAMWRPALAEPTKEACHDAVQWASQLVAHGSTCTLEAIQAACELGDTLGIYLLSDGKPDSSCSLVLRETARRTAGKDIAVHTISFNCCDRCLAANAFLRKLAQQTGGRFHRCHGDVDAHRVAHRMLTEGFTDEDDPVLPAFEGDDLRMLMEEIGKARRFLTQARAFR</sequence>
<reference evidence="3" key="3">
    <citation type="submission" date="2025-09" db="UniProtKB">
        <authorList>
            <consortium name="Ensembl"/>
        </authorList>
    </citation>
    <scope>IDENTIFICATION</scope>
</reference>
<dbReference type="AlphaFoldDB" id="W5MNM0"/>
<keyword evidence="4" id="KW-1185">Reference proteome</keyword>
<feature type="compositionally biased region" description="Low complexity" evidence="1">
    <location>
        <begin position="707"/>
        <end position="717"/>
    </location>
</feature>
<reference evidence="3" key="2">
    <citation type="submission" date="2025-08" db="UniProtKB">
        <authorList>
            <consortium name="Ensembl"/>
        </authorList>
    </citation>
    <scope>IDENTIFICATION</scope>
</reference>
<dbReference type="PANTHER" id="PTHR46478:SF1">
    <property type="entry name" value="VON WILLEBRAND FACTOR A DOMAIN-CONTAINING PROTEIN 3A"/>
    <property type="match status" value="1"/>
</dbReference>
<reference evidence="4" key="1">
    <citation type="submission" date="2011-12" db="EMBL/GenBank/DDBJ databases">
        <title>The Draft Genome of Lepisosteus oculatus.</title>
        <authorList>
            <consortium name="The Broad Institute Genome Assembly &amp; Analysis Group"/>
            <consortium name="Computational R&amp;D Group"/>
            <consortium name="and Sequencing Platform"/>
            <person name="Di Palma F."/>
            <person name="Alfoldi J."/>
            <person name="Johnson J."/>
            <person name="Berlin A."/>
            <person name="Gnerre S."/>
            <person name="Jaffe D."/>
            <person name="MacCallum I."/>
            <person name="Young S."/>
            <person name="Walker B.J."/>
            <person name="Lander E.S."/>
            <person name="Lindblad-Toh K."/>
        </authorList>
    </citation>
    <scope>NUCLEOTIDE SEQUENCE [LARGE SCALE GENOMIC DNA]</scope>
</reference>
<dbReference type="EMBL" id="AHAT01013683">
    <property type="status" value="NOT_ANNOTATED_CDS"/>
    <property type="molecule type" value="Genomic_DNA"/>
</dbReference>
<feature type="region of interest" description="Disordered" evidence="1">
    <location>
        <begin position="1"/>
        <end position="34"/>
    </location>
</feature>
<feature type="compositionally biased region" description="Basic and acidic residues" evidence="1">
    <location>
        <begin position="772"/>
        <end position="783"/>
    </location>
</feature>
<dbReference type="OMA" id="PNCTHQK"/>
<dbReference type="Ensembl" id="ENSLOCT00000009991.1">
    <property type="protein sequence ID" value="ENSLOCP00000009979.1"/>
    <property type="gene ID" value="ENSLOCG00000008216.1"/>
</dbReference>
<dbReference type="Pfam" id="PF13768">
    <property type="entry name" value="VWA_3"/>
    <property type="match status" value="3"/>
</dbReference>
<feature type="domain" description="VWFA" evidence="2">
    <location>
        <begin position="144"/>
        <end position="298"/>
    </location>
</feature>
<protein>
    <submittedName>
        <fullName evidence="3">von Willebrand factor A domain containing 3A</fullName>
    </submittedName>
</protein>